<dbReference type="PANTHER" id="PTHR12686">
    <property type="entry name" value="3'-5' EXORIBONUCLEASE CSL4-RELATED"/>
    <property type="match status" value="1"/>
</dbReference>
<organism evidence="5 6">
    <name type="scientific">Dioszegia hungarica</name>
    <dbReference type="NCBI Taxonomy" id="4972"/>
    <lineage>
        <taxon>Eukaryota</taxon>
        <taxon>Fungi</taxon>
        <taxon>Dikarya</taxon>
        <taxon>Basidiomycota</taxon>
        <taxon>Agaricomycotina</taxon>
        <taxon>Tremellomycetes</taxon>
        <taxon>Tremellales</taxon>
        <taxon>Bulleribasidiaceae</taxon>
        <taxon>Dioszegia</taxon>
    </lineage>
</organism>
<evidence type="ECO:0000256" key="3">
    <source>
        <dbReference type="ARBA" id="ARBA00022835"/>
    </source>
</evidence>
<keyword evidence="6" id="KW-1185">Reference proteome</keyword>
<dbReference type="GO" id="GO:0005730">
    <property type="term" value="C:nucleolus"/>
    <property type="evidence" value="ECO:0007669"/>
    <property type="project" value="UniProtKB-SubCell"/>
</dbReference>
<keyword evidence="2" id="KW-0963">Cytoplasm</keyword>
<dbReference type="CDD" id="cd05791">
    <property type="entry name" value="S1_CSL4"/>
    <property type="match status" value="1"/>
</dbReference>
<protein>
    <submittedName>
        <fullName evidence="5">CND01650-like protein</fullName>
    </submittedName>
</protein>
<dbReference type="EMBL" id="JAKWFO010000016">
    <property type="protein sequence ID" value="KAI9631789.1"/>
    <property type="molecule type" value="Genomic_DNA"/>
</dbReference>
<evidence type="ECO:0000256" key="2">
    <source>
        <dbReference type="ARBA" id="ARBA00022490"/>
    </source>
</evidence>
<dbReference type="InterPro" id="IPR012340">
    <property type="entry name" value="NA-bd_OB-fold"/>
</dbReference>
<evidence type="ECO:0000313" key="5">
    <source>
        <dbReference type="EMBL" id="KAI9631789.1"/>
    </source>
</evidence>
<dbReference type="GO" id="GO:0006396">
    <property type="term" value="P:RNA processing"/>
    <property type="evidence" value="ECO:0007669"/>
    <property type="project" value="InterPro"/>
</dbReference>
<comment type="subcellular location">
    <subcellularLocation>
        <location evidence="1">Nucleus</location>
        <location evidence="1">Nucleolus</location>
    </subcellularLocation>
</comment>
<accession>A0AA38H2K9</accession>
<dbReference type="PANTHER" id="PTHR12686:SF8">
    <property type="entry name" value="EXOSOME COMPLEX COMPONENT CSL4"/>
    <property type="match status" value="1"/>
</dbReference>
<dbReference type="RefSeq" id="XP_052941566.1">
    <property type="nucleotide sequence ID" value="XM_053091559.1"/>
</dbReference>
<dbReference type="Proteomes" id="UP001164286">
    <property type="component" value="Unassembled WGS sequence"/>
</dbReference>
<dbReference type="InterPro" id="IPR039771">
    <property type="entry name" value="Csl4"/>
</dbReference>
<dbReference type="FunFam" id="2.40.50.140:FF:000223">
    <property type="entry name" value="Chromosome 1, whole genome shotgun sequence"/>
    <property type="match status" value="1"/>
</dbReference>
<feature type="domain" description="Exosome complex component CSL4 C-terminal" evidence="4">
    <location>
        <begin position="100"/>
        <end position="142"/>
    </location>
</feature>
<dbReference type="GO" id="GO:0003723">
    <property type="term" value="F:RNA binding"/>
    <property type="evidence" value="ECO:0007669"/>
    <property type="project" value="InterPro"/>
</dbReference>
<sequence>MASTSTAQPILLPGQPLPLNLTRAPLPQCGKGCYEANGRILASVIGRPRRDGATVSVIGREEAGVVPEIGTTVIGTMTRLTPQQAHMTISIVDDRPVQESGAGDEFGGVVRIADIRLTERDKIKMGECFRLGDVVKAKVLSLGDARSYYLSTAANELGVVYGTSEAGNALLPVSYQEMEDAVTGRVEKRKVAKPEGV</sequence>
<evidence type="ECO:0000256" key="1">
    <source>
        <dbReference type="ARBA" id="ARBA00004604"/>
    </source>
</evidence>
<dbReference type="Pfam" id="PF10447">
    <property type="entry name" value="EXOSC1"/>
    <property type="match status" value="1"/>
</dbReference>
<dbReference type="GeneID" id="77730764"/>
<proteinExistence type="predicted"/>
<dbReference type="SUPFAM" id="SSF50249">
    <property type="entry name" value="Nucleic acid-binding proteins"/>
    <property type="match status" value="1"/>
</dbReference>
<dbReference type="AlphaFoldDB" id="A0AA38H2K9"/>
<gene>
    <name evidence="5" type="ORF">MKK02DRAFT_41419</name>
</gene>
<dbReference type="Gene3D" id="2.40.50.140">
    <property type="entry name" value="Nucleic acid-binding proteins"/>
    <property type="match status" value="1"/>
</dbReference>
<name>A0AA38H2K9_9TREE</name>
<evidence type="ECO:0000313" key="6">
    <source>
        <dbReference type="Proteomes" id="UP001164286"/>
    </source>
</evidence>
<reference evidence="5" key="1">
    <citation type="journal article" date="2022" name="G3 (Bethesda)">
        <title>High quality genome of the basidiomycete yeast Dioszegia hungarica PDD-24b-2 isolated from cloud water.</title>
        <authorList>
            <person name="Jarrige D."/>
            <person name="Haridas S."/>
            <person name="Bleykasten-Grosshans C."/>
            <person name="Joly M."/>
            <person name="Nadalig T."/>
            <person name="Sancelme M."/>
            <person name="Vuilleumier S."/>
            <person name="Grigoriev I.V."/>
            <person name="Amato P."/>
            <person name="Bringel F."/>
        </authorList>
    </citation>
    <scope>NUCLEOTIDE SEQUENCE</scope>
    <source>
        <strain evidence="5">PDD-24b-2</strain>
    </source>
</reference>
<keyword evidence="3" id="KW-0271">Exosome</keyword>
<dbReference type="InterPro" id="IPR019495">
    <property type="entry name" value="EXOSC1_C"/>
</dbReference>
<dbReference type="GO" id="GO:0000176">
    <property type="term" value="C:nuclear exosome (RNase complex)"/>
    <property type="evidence" value="ECO:0007669"/>
    <property type="project" value="TreeGrafter"/>
</dbReference>
<dbReference type="GO" id="GO:0005737">
    <property type="term" value="C:cytoplasm"/>
    <property type="evidence" value="ECO:0007669"/>
    <property type="project" value="TreeGrafter"/>
</dbReference>
<evidence type="ECO:0000259" key="4">
    <source>
        <dbReference type="Pfam" id="PF10447"/>
    </source>
</evidence>
<comment type="caution">
    <text evidence="5">The sequence shown here is derived from an EMBL/GenBank/DDBJ whole genome shotgun (WGS) entry which is preliminary data.</text>
</comment>